<feature type="transmembrane region" description="Helical" evidence="8">
    <location>
        <begin position="377"/>
        <end position="395"/>
    </location>
</feature>
<dbReference type="Proteomes" id="UP001153069">
    <property type="component" value="Unassembled WGS sequence"/>
</dbReference>
<dbReference type="AlphaFoldDB" id="A0A9N8D9K4"/>
<dbReference type="GO" id="GO:0015853">
    <property type="term" value="P:adenine transport"/>
    <property type="evidence" value="ECO:0007669"/>
    <property type="project" value="TreeGrafter"/>
</dbReference>
<evidence type="ECO:0000313" key="9">
    <source>
        <dbReference type="EMBL" id="CAB9496754.1"/>
    </source>
</evidence>
<keyword evidence="5 8" id="KW-1133">Transmembrane helix</keyword>
<keyword evidence="4 8" id="KW-0812">Transmembrane</keyword>
<dbReference type="GO" id="GO:0005345">
    <property type="term" value="F:purine nucleobase transmembrane transporter activity"/>
    <property type="evidence" value="ECO:0007669"/>
    <property type="project" value="TreeGrafter"/>
</dbReference>
<feature type="transmembrane region" description="Helical" evidence="8">
    <location>
        <begin position="94"/>
        <end position="116"/>
    </location>
</feature>
<gene>
    <name evidence="9" type="ORF">SEMRO_9_G007200.1</name>
</gene>
<keyword evidence="6 8" id="KW-0472">Membrane</keyword>
<evidence type="ECO:0000256" key="4">
    <source>
        <dbReference type="ARBA" id="ARBA00022692"/>
    </source>
</evidence>
<feature type="region of interest" description="Disordered" evidence="7">
    <location>
        <begin position="513"/>
        <end position="566"/>
    </location>
</feature>
<feature type="transmembrane region" description="Helical" evidence="8">
    <location>
        <begin position="275"/>
        <end position="295"/>
    </location>
</feature>
<accession>A0A9N8D9K4</accession>
<protein>
    <submittedName>
        <fullName evidence="9">Adenine/guanine permease AZG1</fullName>
    </submittedName>
</protein>
<evidence type="ECO:0000256" key="7">
    <source>
        <dbReference type="SAM" id="MobiDB-lite"/>
    </source>
</evidence>
<evidence type="ECO:0000256" key="3">
    <source>
        <dbReference type="ARBA" id="ARBA00022448"/>
    </source>
</evidence>
<dbReference type="EMBL" id="CAICTM010000009">
    <property type="protein sequence ID" value="CAB9496754.1"/>
    <property type="molecule type" value="Genomic_DNA"/>
</dbReference>
<evidence type="ECO:0000256" key="2">
    <source>
        <dbReference type="ARBA" id="ARBA00005697"/>
    </source>
</evidence>
<feature type="compositionally biased region" description="Acidic residues" evidence="7">
    <location>
        <begin position="516"/>
        <end position="529"/>
    </location>
</feature>
<feature type="transmembrane region" description="Helical" evidence="8">
    <location>
        <begin position="251"/>
        <end position="268"/>
    </location>
</feature>
<dbReference type="PANTHER" id="PTHR43337:SF1">
    <property type="entry name" value="XANTHINE_URACIL PERMEASE C887.17-RELATED"/>
    <property type="match status" value="1"/>
</dbReference>
<dbReference type="GO" id="GO:0012505">
    <property type="term" value="C:endomembrane system"/>
    <property type="evidence" value="ECO:0007669"/>
    <property type="project" value="UniProtKB-SubCell"/>
</dbReference>
<dbReference type="PANTHER" id="PTHR43337">
    <property type="entry name" value="XANTHINE/URACIL PERMEASE C887.17-RELATED"/>
    <property type="match status" value="1"/>
</dbReference>
<keyword evidence="3" id="KW-0813">Transport</keyword>
<dbReference type="GO" id="GO:0005886">
    <property type="term" value="C:plasma membrane"/>
    <property type="evidence" value="ECO:0007669"/>
    <property type="project" value="TreeGrafter"/>
</dbReference>
<comment type="similarity">
    <text evidence="2">Belongs to the nucleobase:cation symporter-2 (NCS2) (TC 2.A.40) family. Azg-like subfamily.</text>
</comment>
<organism evidence="9 10">
    <name type="scientific">Seminavis robusta</name>
    <dbReference type="NCBI Taxonomy" id="568900"/>
    <lineage>
        <taxon>Eukaryota</taxon>
        <taxon>Sar</taxon>
        <taxon>Stramenopiles</taxon>
        <taxon>Ochrophyta</taxon>
        <taxon>Bacillariophyta</taxon>
        <taxon>Bacillariophyceae</taxon>
        <taxon>Bacillariophycidae</taxon>
        <taxon>Naviculales</taxon>
        <taxon>Naviculaceae</taxon>
        <taxon>Seminavis</taxon>
    </lineage>
</organism>
<feature type="transmembrane region" description="Helical" evidence="8">
    <location>
        <begin position="407"/>
        <end position="428"/>
    </location>
</feature>
<sequence>MASGMIEKLNAAVHHSPVGRFFDFEGRKTNFTSEFRGAAATFMSMAYILAVNPRILADSGGPCVPNEDDGGIFGDTYLECQEAIKREFVTSTAIASLFGCLCMGLLANLPIALAPGMGMNAYFTYSVVGWRGTGKIGYEAAVTAVLIEGVIFSFLALTGVRHAITKLIPEPVRVATPAAIGFFLAHLGLQTAEGIGIVVSDIATAVTLGACPEDKRTPIVAYTDACKNEGICTISDAYTCDDLGGVMTSPTAWVGILGLMIMLILMAYQNRSAFIIGIGFITFISWFRGTAITYFPDTPAGNERFEYFKKVVSIEPLDKLLANYTSDLGSVGVALFTFLYVDFLDTSGTLLALVQDLGYTDEAGDFPRSRWAFASDAFATMFGSIFGLSPVTSYIESGAGVKAGARTGMAACICGFFFFLSIFFAPIIAAIPPWATGGALIIVGAIMSKSLANVKWYNLSHATSAFLTVIIMPLTYSIANGLIAGIGSFLIMEGTFFLLKFLGIPKPQFYPFGEEPSNDAQDEADDDNKDPDPTLKIPTGGDAESEEINDSAEIQKDESLRMEVSA</sequence>
<dbReference type="GO" id="GO:0015854">
    <property type="term" value="P:guanine transport"/>
    <property type="evidence" value="ECO:0007669"/>
    <property type="project" value="TreeGrafter"/>
</dbReference>
<comment type="subcellular location">
    <subcellularLocation>
        <location evidence="1">Endomembrane system</location>
        <topology evidence="1">Multi-pass membrane protein</topology>
    </subcellularLocation>
</comment>
<dbReference type="InterPro" id="IPR006043">
    <property type="entry name" value="NCS2"/>
</dbReference>
<comment type="caution">
    <text evidence="9">The sequence shown here is derived from an EMBL/GenBank/DDBJ whole genome shotgun (WGS) entry which is preliminary data.</text>
</comment>
<dbReference type="InterPro" id="IPR045018">
    <property type="entry name" value="Azg-like"/>
</dbReference>
<evidence type="ECO:0000256" key="5">
    <source>
        <dbReference type="ARBA" id="ARBA00022989"/>
    </source>
</evidence>
<feature type="transmembrane region" description="Helical" evidence="8">
    <location>
        <begin position="172"/>
        <end position="189"/>
    </location>
</feature>
<feature type="transmembrane region" description="Helical" evidence="8">
    <location>
        <begin position="136"/>
        <end position="160"/>
    </location>
</feature>
<name>A0A9N8D9K4_9STRA</name>
<dbReference type="OrthoDB" id="431212at2759"/>
<evidence type="ECO:0000256" key="1">
    <source>
        <dbReference type="ARBA" id="ARBA00004127"/>
    </source>
</evidence>
<dbReference type="Pfam" id="PF00860">
    <property type="entry name" value="Xan_ur_permease"/>
    <property type="match status" value="2"/>
</dbReference>
<feature type="transmembrane region" description="Helical" evidence="8">
    <location>
        <begin position="434"/>
        <end position="452"/>
    </location>
</feature>
<reference evidence="9" key="1">
    <citation type="submission" date="2020-06" db="EMBL/GenBank/DDBJ databases">
        <authorList>
            <consortium name="Plant Systems Biology data submission"/>
        </authorList>
    </citation>
    <scope>NUCLEOTIDE SEQUENCE</scope>
    <source>
        <strain evidence="9">D6</strain>
    </source>
</reference>
<feature type="compositionally biased region" description="Basic and acidic residues" evidence="7">
    <location>
        <begin position="553"/>
        <end position="566"/>
    </location>
</feature>
<keyword evidence="10" id="KW-1185">Reference proteome</keyword>
<proteinExistence type="inferred from homology"/>
<evidence type="ECO:0000256" key="6">
    <source>
        <dbReference type="ARBA" id="ARBA00023136"/>
    </source>
</evidence>
<evidence type="ECO:0000313" key="10">
    <source>
        <dbReference type="Proteomes" id="UP001153069"/>
    </source>
</evidence>
<evidence type="ECO:0000256" key="8">
    <source>
        <dbReference type="SAM" id="Phobius"/>
    </source>
</evidence>